<protein>
    <recommendedName>
        <fullName evidence="2">GYF domain-containing protein</fullName>
    </recommendedName>
</protein>
<feature type="compositionally biased region" description="Basic residues" evidence="1">
    <location>
        <begin position="11"/>
        <end position="26"/>
    </location>
</feature>
<reference evidence="3" key="1">
    <citation type="submission" date="2021-09" db="EMBL/GenBank/DDBJ databases">
        <authorList>
            <consortium name="AG Swart"/>
            <person name="Singh M."/>
            <person name="Singh A."/>
            <person name="Seah K."/>
            <person name="Emmerich C."/>
        </authorList>
    </citation>
    <scope>NUCLEOTIDE SEQUENCE</scope>
    <source>
        <strain evidence="3">ATCC30299</strain>
    </source>
</reference>
<evidence type="ECO:0000256" key="1">
    <source>
        <dbReference type="SAM" id="MobiDB-lite"/>
    </source>
</evidence>
<dbReference type="InterPro" id="IPR035445">
    <property type="entry name" value="GYF-like_dom_sf"/>
</dbReference>
<evidence type="ECO:0000313" key="3">
    <source>
        <dbReference type="EMBL" id="CAG9323298.1"/>
    </source>
</evidence>
<comment type="caution">
    <text evidence="3">The sequence shown here is derived from an EMBL/GenBank/DDBJ whole genome shotgun (WGS) entry which is preliminary data.</text>
</comment>
<dbReference type="Pfam" id="PF02213">
    <property type="entry name" value="GYF"/>
    <property type="match status" value="1"/>
</dbReference>
<accession>A0AAU9JC18</accession>
<dbReference type="SMART" id="SM00444">
    <property type="entry name" value="GYF"/>
    <property type="match status" value="1"/>
</dbReference>
<dbReference type="PROSITE" id="PS50829">
    <property type="entry name" value="GYF"/>
    <property type="match status" value="1"/>
</dbReference>
<proteinExistence type="predicted"/>
<dbReference type="EMBL" id="CAJZBQ010000033">
    <property type="protein sequence ID" value="CAG9323298.1"/>
    <property type="molecule type" value="Genomic_DNA"/>
</dbReference>
<feature type="region of interest" description="Disordered" evidence="1">
    <location>
        <begin position="1"/>
        <end position="28"/>
    </location>
</feature>
<dbReference type="SUPFAM" id="SSF55277">
    <property type="entry name" value="GYF domain"/>
    <property type="match status" value="1"/>
</dbReference>
<gene>
    <name evidence="3" type="ORF">BSTOLATCC_MIC33198</name>
</gene>
<dbReference type="Proteomes" id="UP001162131">
    <property type="component" value="Unassembled WGS sequence"/>
</dbReference>
<feature type="region of interest" description="Disordered" evidence="1">
    <location>
        <begin position="80"/>
        <end position="123"/>
    </location>
</feature>
<keyword evidence="4" id="KW-1185">Reference proteome</keyword>
<evidence type="ECO:0000313" key="4">
    <source>
        <dbReference type="Proteomes" id="UP001162131"/>
    </source>
</evidence>
<evidence type="ECO:0000259" key="2">
    <source>
        <dbReference type="PROSITE" id="PS50829"/>
    </source>
</evidence>
<sequence length="281" mass="32400">MSDIQALKTVPKTKPKKKKKAKKRSPIKYSRDTILNYFQISYPPKFEEVKSLDTVTTQECNLPILKPTAENLTETIPERHISKERKNSSAAPQNNPNTNKNARSQQRKETAKGKKSKKPTLVGQKINIDDMFNQFKEPNTKSNENDPESQNEELVFHDSRMDNFIRVNFQVPASSIIVYPKDLLEKKVKEGNPFAKIIHENSIESRNGQMEPTENSKAFESIWFYKDSSNEIQGPFNSYEMLNWTIAGYFDGNSSISCMCVDNFSNLLWYKAQQGPRQYLQ</sequence>
<feature type="domain" description="GYF" evidence="2">
    <location>
        <begin position="220"/>
        <end position="268"/>
    </location>
</feature>
<feature type="compositionally biased region" description="Polar residues" evidence="1">
    <location>
        <begin position="88"/>
        <end position="104"/>
    </location>
</feature>
<dbReference type="AlphaFoldDB" id="A0AAU9JC18"/>
<name>A0AAU9JC18_9CILI</name>
<dbReference type="Gene3D" id="3.30.1490.40">
    <property type="match status" value="1"/>
</dbReference>
<dbReference type="InterPro" id="IPR003169">
    <property type="entry name" value="GYF"/>
</dbReference>
<organism evidence="3 4">
    <name type="scientific">Blepharisma stoltei</name>
    <dbReference type="NCBI Taxonomy" id="1481888"/>
    <lineage>
        <taxon>Eukaryota</taxon>
        <taxon>Sar</taxon>
        <taxon>Alveolata</taxon>
        <taxon>Ciliophora</taxon>
        <taxon>Postciliodesmatophora</taxon>
        <taxon>Heterotrichea</taxon>
        <taxon>Heterotrichida</taxon>
        <taxon>Blepharismidae</taxon>
        <taxon>Blepharisma</taxon>
    </lineage>
</organism>